<dbReference type="PRINTS" id="PR00853">
    <property type="entry name" value="XPGRADSUPER"/>
</dbReference>
<dbReference type="EMBL" id="ACVC01000125">
    <property type="protein sequence ID" value="EFO63593.1"/>
    <property type="molecule type" value="Genomic_DNA"/>
</dbReference>
<protein>
    <recommendedName>
        <fullName evidence="3">XPG N-terminal domain-containing protein</fullName>
    </recommendedName>
</protein>
<dbReference type="InterPro" id="IPR006086">
    <property type="entry name" value="XPG-I_dom"/>
</dbReference>
<evidence type="ECO:0000256" key="2">
    <source>
        <dbReference type="ARBA" id="ARBA00022801"/>
    </source>
</evidence>
<dbReference type="SMART" id="SM00485">
    <property type="entry name" value="XPGN"/>
    <property type="match status" value="1"/>
</dbReference>
<dbReference type="Pfam" id="PF00867">
    <property type="entry name" value="XPG_I"/>
    <property type="match status" value="1"/>
</dbReference>
<dbReference type="Gene3D" id="3.40.50.1010">
    <property type="entry name" value="5'-nuclease"/>
    <property type="match status" value="2"/>
</dbReference>
<evidence type="ECO:0000256" key="1">
    <source>
        <dbReference type="ARBA" id="ARBA00022722"/>
    </source>
</evidence>
<keyword evidence="2" id="KW-0378">Hydrolase</keyword>
<reference evidence="4 5" key="1">
    <citation type="journal article" date="2010" name="BMC Genomics">
        <title>Genome analysis and comparative genomics of a Giardia intestinalis assemblage E isolate.</title>
        <authorList>
            <person name="Jerlstrom-Hultqvist J."/>
            <person name="Franzen O."/>
            <person name="Ankarklev J."/>
            <person name="Xu F."/>
            <person name="Nohynkova E."/>
            <person name="Andersson J.O."/>
            <person name="Svard S.G."/>
            <person name="Andersson B."/>
        </authorList>
    </citation>
    <scope>NUCLEOTIDE SEQUENCE [LARGE SCALE GENOMIC DNA]</scope>
    <source>
        <strain evidence="4 5">P15</strain>
    </source>
</reference>
<dbReference type="OMA" id="PCIKCKP"/>
<gene>
    <name evidence="4" type="ORF">GLP15_4712</name>
</gene>
<dbReference type="SUPFAM" id="SSF47807">
    <property type="entry name" value="5' to 3' exonuclease, C-terminal subdomain"/>
    <property type="match status" value="1"/>
</dbReference>
<dbReference type="GO" id="GO:0017108">
    <property type="term" value="F:5'-flap endonuclease activity"/>
    <property type="evidence" value="ECO:0007669"/>
    <property type="project" value="TreeGrafter"/>
</dbReference>
<evidence type="ECO:0000313" key="5">
    <source>
        <dbReference type="Proteomes" id="UP000008974"/>
    </source>
</evidence>
<dbReference type="VEuPathDB" id="GiardiaDB:GLP15_4712"/>
<dbReference type="STRING" id="658858.E1F1P6"/>
<dbReference type="InterPro" id="IPR036279">
    <property type="entry name" value="5-3_exonuclease_C_sf"/>
</dbReference>
<feature type="domain" description="XPG N-terminal" evidence="3">
    <location>
        <begin position="1"/>
        <end position="97"/>
    </location>
</feature>
<dbReference type="PANTHER" id="PTHR11081:SF59">
    <property type="entry name" value="FI23547P1"/>
    <property type="match status" value="1"/>
</dbReference>
<dbReference type="PANTHER" id="PTHR11081">
    <property type="entry name" value="FLAP ENDONUCLEASE FAMILY MEMBER"/>
    <property type="match status" value="1"/>
</dbReference>
<dbReference type="Proteomes" id="UP000008974">
    <property type="component" value="Unassembled WGS sequence"/>
</dbReference>
<dbReference type="OrthoDB" id="31113at2759"/>
<name>E1F1P6_GIAIA</name>
<organism evidence="4 5">
    <name type="scientific">Giardia intestinalis (strain P15)</name>
    <name type="common">Giardia lamblia</name>
    <dbReference type="NCBI Taxonomy" id="658858"/>
    <lineage>
        <taxon>Eukaryota</taxon>
        <taxon>Metamonada</taxon>
        <taxon>Diplomonadida</taxon>
        <taxon>Hexamitidae</taxon>
        <taxon>Giardiinae</taxon>
        <taxon>Giardia</taxon>
    </lineage>
</organism>
<dbReference type="Pfam" id="PF00752">
    <property type="entry name" value="XPG_N"/>
    <property type="match status" value="1"/>
</dbReference>
<dbReference type="InterPro" id="IPR006084">
    <property type="entry name" value="XPG/Rad2"/>
</dbReference>
<comment type="caution">
    <text evidence="4">The sequence shown here is derived from an EMBL/GenBank/DDBJ whole genome shotgun (WGS) entry which is preliminary data.</text>
</comment>
<dbReference type="CDD" id="cd09897">
    <property type="entry name" value="H3TH_FEN1-XPG-like"/>
    <property type="match status" value="1"/>
</dbReference>
<accession>E1F1P6</accession>
<proteinExistence type="predicted"/>
<dbReference type="SUPFAM" id="SSF88723">
    <property type="entry name" value="PIN domain-like"/>
    <property type="match status" value="1"/>
</dbReference>
<sequence>MGIAGLWNILSQMSKGLNRADYLNKKTISVDVSGLLYSYYYTSSDEERKNYHVRATFLIITRILSLGLMPVFVFDSGAPHRLKAEELERRRNAEANLIRNNRGEVGTIDADEYRRLEAEAFDDIMAHFSASHEQSTPQETTSKTLSDPCATEYWSDSNKSLITSFVRCNTCRDISPIQFDQLEASSITSCLPNINTVSEEEEKEDPHVSDLPEFGADYNYEGTKHLLSHKFYFNSNTIPTQLGEYANWQLNRRLAVSQMNERVFTDIRQQRDAARLALLTAISPHKSIKHSLTSKANVSPVQCSIFDASKDAEEYFSKLDMVNYLDRGSSAAEASHQAPSFVVPLPPIKSGWKEECSSSLVAQEVDASATWSRVMRNQSYMKKLMSSGSIVGTTFSSFINNSNEFPEVDVFKAGVYKTYKKLAGNTDSFSLYKPLTERIIAEVMQIANLFRVPCIKCKPGYEAEHVCALLNSHGYVAAVLTEDSDVIAYRPVLVLRLFGRLSNIHDVSGFQSVRQRDVYLYFSNDDIIFLALIMGSDFCDGIPSFGYVHTLELLLYLKYFVSLDDSDHGFQTVSIHKLIDRFRLYFSFNSLVVHPSTASSQIKNHEEFILHTHEIAVRQNWEKIVAYNAQACFPVYFPVDQQAHTFLRELAQLRHLLNRRLWLRRGLLLKQLQKMTSSDPDNSDLLTSIFTKITYKWNAVIKLFSQHVPVEEACVPISMGGRTIESLIQRVNVFSQQQIVERLDMLTEGSDEYRSQIGEELQRLLRLPALSIQACLQRTRTSFVKNREDINRVRITELLSDAARRGNIFSFQSLGKRAFQALRALFVLRTIYS</sequence>
<evidence type="ECO:0000313" key="4">
    <source>
        <dbReference type="EMBL" id="EFO63593.1"/>
    </source>
</evidence>
<dbReference type="InterPro" id="IPR029060">
    <property type="entry name" value="PIN-like_dom_sf"/>
</dbReference>
<dbReference type="InterPro" id="IPR006085">
    <property type="entry name" value="XPG_DNA_repair_N"/>
</dbReference>
<evidence type="ECO:0000259" key="3">
    <source>
        <dbReference type="SMART" id="SM00485"/>
    </source>
</evidence>
<keyword evidence="1" id="KW-0540">Nuclease</keyword>
<dbReference type="AlphaFoldDB" id="E1F1P6"/>